<evidence type="ECO:0000313" key="2">
    <source>
        <dbReference type="EMBL" id="MBC3178096.1"/>
    </source>
</evidence>
<protein>
    <submittedName>
        <fullName evidence="3">Uncharacterized protein</fullName>
    </submittedName>
</protein>
<organism evidence="3 4">
    <name type="scientific">Corynebacterium lujinxingii</name>
    <dbReference type="NCBI Taxonomy" id="2763010"/>
    <lineage>
        <taxon>Bacteria</taxon>
        <taxon>Bacillati</taxon>
        <taxon>Actinomycetota</taxon>
        <taxon>Actinomycetes</taxon>
        <taxon>Mycobacteriales</taxon>
        <taxon>Corynebacteriaceae</taxon>
        <taxon>Corynebacterium</taxon>
    </lineage>
</organism>
<reference evidence="4 5" key="1">
    <citation type="submission" date="2020-08" db="EMBL/GenBank/DDBJ databases">
        <title>novel species in genus Corynebacterium.</title>
        <authorList>
            <person name="Zhang G."/>
        </authorList>
    </citation>
    <scope>NUCLEOTIDE SEQUENCE [LARGE SCALE GENOMIC DNA]</scope>
    <source>
        <strain evidence="4 5">zg-917</strain>
        <strain evidence="3">Zg-917</strain>
    </source>
</reference>
<accession>A0A7H0JWS3</accession>
<name>A0A7H0JWS3_9CORY</name>
<dbReference type="Proteomes" id="UP000516235">
    <property type="component" value="Chromosome"/>
</dbReference>
<keyword evidence="5" id="KW-1185">Reference proteome</keyword>
<evidence type="ECO:0000313" key="5">
    <source>
        <dbReference type="Proteomes" id="UP000642876"/>
    </source>
</evidence>
<dbReference type="KEGG" id="cluj:IAU68_07190"/>
<dbReference type="EMBL" id="CP061032">
    <property type="protein sequence ID" value="QNP89489.1"/>
    <property type="molecule type" value="Genomic_DNA"/>
</dbReference>
<sequence length="182" mass="20165">MQREHYSLCASFVLRRVRSNVFAAALDSRGSAKLSNFLGNLCPNIVDAAACMNKCRVASRDPQQPLSGTARTQKRGQGRLHRRAGVSLRGADNDNGFGTAPVILEVDLGAGQITHRLSWGFHNDRLFVTGGHTPRSEAKQRVVEKRLHSDGCAYFIVDHRDTGSLFFDLLYSWHCPDPSNEI</sequence>
<dbReference type="AlphaFoldDB" id="A0A7H0JWS3"/>
<evidence type="ECO:0000313" key="4">
    <source>
        <dbReference type="Proteomes" id="UP000516235"/>
    </source>
</evidence>
<evidence type="ECO:0000313" key="3">
    <source>
        <dbReference type="EMBL" id="QNP89489.1"/>
    </source>
</evidence>
<dbReference type="Proteomes" id="UP000642876">
    <property type="component" value="Unassembled WGS sequence"/>
</dbReference>
<proteinExistence type="predicted"/>
<evidence type="ECO:0000256" key="1">
    <source>
        <dbReference type="SAM" id="MobiDB-lite"/>
    </source>
</evidence>
<feature type="compositionally biased region" description="Basic residues" evidence="1">
    <location>
        <begin position="72"/>
        <end position="84"/>
    </location>
</feature>
<feature type="region of interest" description="Disordered" evidence="1">
    <location>
        <begin position="60"/>
        <end position="85"/>
    </location>
</feature>
<feature type="compositionally biased region" description="Polar residues" evidence="1">
    <location>
        <begin position="61"/>
        <end position="71"/>
    </location>
</feature>
<gene>
    <name evidence="2" type="ORF">H7348_02010</name>
    <name evidence="3" type="ORF">IAU68_07190</name>
</gene>
<dbReference type="EMBL" id="JACMYE010000001">
    <property type="protein sequence ID" value="MBC3178096.1"/>
    <property type="molecule type" value="Genomic_DNA"/>
</dbReference>
<dbReference type="RefSeq" id="WP_171192633.1">
    <property type="nucleotide sequence ID" value="NZ_CP061032.1"/>
</dbReference>